<name>A0ABW9KLV4_9BACT</name>
<sequence length="320" mass="35160">MRRRTLYSLLAALLFVVALAVVLLLRFHAPPEVARLLPESDAIVYFNLKPVRAATHFDEKPVTPAPEYADFVNATGFRWERDLDRIAIALHRMPDPKGPNGVVAYSAVAEGRFDTSRLSMWLQANSRSMETYAGHTIFTVPGQEGRVLRIAALGFDMIAASNMPTTEQIHSMLDRYSAGASPFSGSSVLAAHYDDVPYFALAWGIGHVGLPFSENGHVQVFGVPLPLSEDTDLVASLSYRTALHLRVEDFAPSEQDAAQTTTNLQTILNLLRAFVPDSGTANEQALHRVFAGAHIEQRKSHVLLTTDIPSELLRANANSR</sequence>
<evidence type="ECO:0000313" key="2">
    <source>
        <dbReference type="Proteomes" id="UP001634747"/>
    </source>
</evidence>
<gene>
    <name evidence="1" type="ORF">ACK2TP_13450</name>
</gene>
<proteinExistence type="predicted"/>
<protein>
    <submittedName>
        <fullName evidence="1">Uncharacterized protein</fullName>
    </submittedName>
</protein>
<dbReference type="Proteomes" id="UP001634747">
    <property type="component" value="Unassembled WGS sequence"/>
</dbReference>
<dbReference type="EMBL" id="JBJYXY010000001">
    <property type="protein sequence ID" value="MFN2976774.1"/>
    <property type="molecule type" value="Genomic_DNA"/>
</dbReference>
<comment type="caution">
    <text evidence="1">The sequence shown here is derived from an EMBL/GenBank/DDBJ whole genome shotgun (WGS) entry which is preliminary data.</text>
</comment>
<organism evidence="1 2">
    <name type="scientific">Terriglobus aquaticus</name>
    <dbReference type="NCBI Taxonomy" id="940139"/>
    <lineage>
        <taxon>Bacteria</taxon>
        <taxon>Pseudomonadati</taxon>
        <taxon>Acidobacteriota</taxon>
        <taxon>Terriglobia</taxon>
        <taxon>Terriglobales</taxon>
        <taxon>Acidobacteriaceae</taxon>
        <taxon>Terriglobus</taxon>
    </lineage>
</organism>
<accession>A0ABW9KLV4</accession>
<evidence type="ECO:0000313" key="1">
    <source>
        <dbReference type="EMBL" id="MFN2976774.1"/>
    </source>
</evidence>
<keyword evidence="2" id="KW-1185">Reference proteome</keyword>
<reference evidence="1 2" key="1">
    <citation type="submission" date="2024-12" db="EMBL/GenBank/DDBJ databases">
        <authorList>
            <person name="Lee Y."/>
        </authorList>
    </citation>
    <scope>NUCLEOTIDE SEQUENCE [LARGE SCALE GENOMIC DNA]</scope>
    <source>
        <strain evidence="1 2">03SUJ4</strain>
    </source>
</reference>
<dbReference type="RefSeq" id="WP_263415165.1">
    <property type="nucleotide sequence ID" value="NZ_BAABBH010000002.1"/>
</dbReference>